<sequence>MEPNKTLAVLLLFLLLTGAPTTESLSYSQYRTLFSLSHSLLTRVANLRAARGDYAGASRARTIAAKLDRATGLGFWRFMLSAGWDYTRNYAWRDLAYSDLIGAVSDANELLTWLGELTRAESDSERAAWVGRNYQSVLRVSRSLLAKLLKVFRQSGTLREVMETVQREVVDGGLLRDCLELGSNDLKGFIQILKDLALQHVSTPHNSHSDL</sequence>
<evidence type="ECO:0000256" key="1">
    <source>
        <dbReference type="SAM" id="SignalP"/>
    </source>
</evidence>
<dbReference type="PANTHER" id="PTHR36806">
    <property type="entry name" value="ADENINE PHOSPHORIBOSYLTRANSFERASE"/>
    <property type="match status" value="1"/>
</dbReference>
<comment type="caution">
    <text evidence="2">The sequence shown here is derived from an EMBL/GenBank/DDBJ whole genome shotgun (WGS) entry which is preliminary data.</text>
</comment>
<dbReference type="Proteomes" id="UP001187192">
    <property type="component" value="Unassembled WGS sequence"/>
</dbReference>
<gene>
    <name evidence="2" type="ORF">TIFTF001_012633</name>
</gene>
<protein>
    <submittedName>
        <fullName evidence="2">Uncharacterized protein</fullName>
    </submittedName>
</protein>
<evidence type="ECO:0000313" key="3">
    <source>
        <dbReference type="Proteomes" id="UP001187192"/>
    </source>
</evidence>
<keyword evidence="3" id="KW-1185">Reference proteome</keyword>
<proteinExistence type="predicted"/>
<evidence type="ECO:0000313" key="2">
    <source>
        <dbReference type="EMBL" id="GMN43429.1"/>
    </source>
</evidence>
<feature type="signal peptide" evidence="1">
    <location>
        <begin position="1"/>
        <end position="24"/>
    </location>
</feature>
<organism evidence="2 3">
    <name type="scientific">Ficus carica</name>
    <name type="common">Common fig</name>
    <dbReference type="NCBI Taxonomy" id="3494"/>
    <lineage>
        <taxon>Eukaryota</taxon>
        <taxon>Viridiplantae</taxon>
        <taxon>Streptophyta</taxon>
        <taxon>Embryophyta</taxon>
        <taxon>Tracheophyta</taxon>
        <taxon>Spermatophyta</taxon>
        <taxon>Magnoliopsida</taxon>
        <taxon>eudicotyledons</taxon>
        <taxon>Gunneridae</taxon>
        <taxon>Pentapetalae</taxon>
        <taxon>rosids</taxon>
        <taxon>fabids</taxon>
        <taxon>Rosales</taxon>
        <taxon>Moraceae</taxon>
        <taxon>Ficeae</taxon>
        <taxon>Ficus</taxon>
    </lineage>
</organism>
<keyword evidence="1" id="KW-0732">Signal</keyword>
<feature type="chain" id="PRO_5041675915" evidence="1">
    <location>
        <begin position="25"/>
        <end position="211"/>
    </location>
</feature>
<dbReference type="EMBL" id="BTGU01000016">
    <property type="protein sequence ID" value="GMN43429.1"/>
    <property type="molecule type" value="Genomic_DNA"/>
</dbReference>
<dbReference type="AlphaFoldDB" id="A0AA88A0C4"/>
<name>A0AA88A0C4_FICCA</name>
<reference evidence="2" key="1">
    <citation type="submission" date="2023-07" db="EMBL/GenBank/DDBJ databases">
        <title>draft genome sequence of fig (Ficus carica).</title>
        <authorList>
            <person name="Takahashi T."/>
            <person name="Nishimura K."/>
        </authorList>
    </citation>
    <scope>NUCLEOTIDE SEQUENCE</scope>
</reference>
<accession>A0AA88A0C4</accession>